<proteinExistence type="predicted"/>
<keyword evidence="2" id="KW-1185">Reference proteome</keyword>
<dbReference type="OrthoDB" id="797267at2"/>
<name>A0A563U1Z1_9SPHI</name>
<dbReference type="RefSeq" id="WP_146272105.1">
    <property type="nucleotide sequence ID" value="NZ_VOEI01000004.1"/>
</dbReference>
<evidence type="ECO:0000313" key="1">
    <source>
        <dbReference type="EMBL" id="TWR25540.1"/>
    </source>
</evidence>
<reference evidence="1 2" key="1">
    <citation type="submission" date="2019-07" db="EMBL/GenBank/DDBJ databases">
        <authorList>
            <person name="Kim J."/>
        </authorList>
    </citation>
    <scope>NUCLEOTIDE SEQUENCE [LARGE SCALE GENOMIC DNA]</scope>
    <source>
        <strain evidence="1 2">MJ1a</strain>
    </source>
</reference>
<dbReference type="Proteomes" id="UP000318010">
    <property type="component" value="Unassembled WGS sequence"/>
</dbReference>
<evidence type="ECO:0000313" key="2">
    <source>
        <dbReference type="Proteomes" id="UP000318010"/>
    </source>
</evidence>
<organism evidence="1 2">
    <name type="scientific">Mucilaginibacter achroorhodeus</name>
    <dbReference type="NCBI Taxonomy" id="2599294"/>
    <lineage>
        <taxon>Bacteria</taxon>
        <taxon>Pseudomonadati</taxon>
        <taxon>Bacteroidota</taxon>
        <taxon>Sphingobacteriia</taxon>
        <taxon>Sphingobacteriales</taxon>
        <taxon>Sphingobacteriaceae</taxon>
        <taxon>Mucilaginibacter</taxon>
    </lineage>
</organism>
<dbReference type="AlphaFoldDB" id="A0A563U1Z1"/>
<gene>
    <name evidence="1" type="ORF">FPZ42_13160</name>
</gene>
<protein>
    <submittedName>
        <fullName evidence="1">Uncharacterized protein</fullName>
    </submittedName>
</protein>
<accession>A0A563U1Z1</accession>
<comment type="caution">
    <text evidence="1">The sequence shown here is derived from an EMBL/GenBank/DDBJ whole genome shotgun (WGS) entry which is preliminary data.</text>
</comment>
<sequence>MISISNADSHRKGTIHDRRSSLKVKVFDLFKSRAKQQDGEVRFFVTAGSQTIAFETEGYKRHRQLLILQMISRYCVYLGLMDAQIHSTYPAVN</sequence>
<dbReference type="EMBL" id="VOEI01000004">
    <property type="protein sequence ID" value="TWR25540.1"/>
    <property type="molecule type" value="Genomic_DNA"/>
</dbReference>